<organism evidence="1 2">
    <name type="scientific">Eretmocerus hayati</name>
    <dbReference type="NCBI Taxonomy" id="131215"/>
    <lineage>
        <taxon>Eukaryota</taxon>
        <taxon>Metazoa</taxon>
        <taxon>Ecdysozoa</taxon>
        <taxon>Arthropoda</taxon>
        <taxon>Hexapoda</taxon>
        <taxon>Insecta</taxon>
        <taxon>Pterygota</taxon>
        <taxon>Neoptera</taxon>
        <taxon>Endopterygota</taxon>
        <taxon>Hymenoptera</taxon>
        <taxon>Apocrita</taxon>
        <taxon>Proctotrupomorpha</taxon>
        <taxon>Chalcidoidea</taxon>
        <taxon>Aphelinidae</taxon>
        <taxon>Aphelininae</taxon>
        <taxon>Eretmocerus</taxon>
    </lineage>
</organism>
<gene>
    <name evidence="1" type="ORF">QAD02_016593</name>
</gene>
<protein>
    <submittedName>
        <fullName evidence="1">Uncharacterized protein</fullName>
    </submittedName>
</protein>
<proteinExistence type="predicted"/>
<dbReference type="EMBL" id="CM056742">
    <property type="protein sequence ID" value="KAJ8680806.1"/>
    <property type="molecule type" value="Genomic_DNA"/>
</dbReference>
<accession>A0ACC2PCV1</accession>
<evidence type="ECO:0000313" key="1">
    <source>
        <dbReference type="EMBL" id="KAJ8680806.1"/>
    </source>
</evidence>
<sequence>MGVSGPRSGHVTLVRTWSRTGPGMIPSEIPSKFRESVKPRRASLQLVPAGPGARPCRFRGSVGPRHDSPNLVSDRSWYDVVQVQKECRAILRQYQIDPESRSGPGAMPCWSQGSLRPRCFSLQLVLYRSLCITMPVPREFRTMPLQS</sequence>
<comment type="caution">
    <text evidence="1">The sequence shown here is derived from an EMBL/GenBank/DDBJ whole genome shotgun (WGS) entry which is preliminary data.</text>
</comment>
<evidence type="ECO:0000313" key="2">
    <source>
        <dbReference type="Proteomes" id="UP001239111"/>
    </source>
</evidence>
<name>A0ACC2PCV1_9HYME</name>
<keyword evidence="2" id="KW-1185">Reference proteome</keyword>
<reference evidence="1" key="1">
    <citation type="submission" date="2023-04" db="EMBL/GenBank/DDBJ databases">
        <title>A chromosome-level genome assembly of the parasitoid wasp Eretmocerus hayati.</title>
        <authorList>
            <person name="Zhong Y."/>
            <person name="Liu S."/>
            <person name="Liu Y."/>
        </authorList>
    </citation>
    <scope>NUCLEOTIDE SEQUENCE</scope>
    <source>
        <strain evidence="1">ZJU_SS_LIU_2023</strain>
    </source>
</reference>
<dbReference type="Proteomes" id="UP001239111">
    <property type="component" value="Chromosome 2"/>
</dbReference>